<dbReference type="Pfam" id="PF10551">
    <property type="entry name" value="MULE"/>
    <property type="match status" value="1"/>
</dbReference>
<keyword evidence="5 8" id="KW-0732">Signal</keyword>
<protein>
    <recommendedName>
        <fullName evidence="3 8">Pectate lyase</fullName>
        <ecNumber evidence="3 8">4.2.2.2</ecNumber>
    </recommendedName>
</protein>
<dbReference type="Gene3D" id="2.160.20.10">
    <property type="entry name" value="Single-stranded right-handed beta-helix, Pectin lyase-like"/>
    <property type="match status" value="1"/>
</dbReference>
<evidence type="ECO:0000313" key="12">
    <source>
        <dbReference type="Proteomes" id="UP000224567"/>
    </source>
</evidence>
<evidence type="ECO:0000256" key="6">
    <source>
        <dbReference type="ARBA" id="ARBA00022837"/>
    </source>
</evidence>
<dbReference type="GO" id="GO:0045490">
    <property type="term" value="P:pectin catabolic process"/>
    <property type="evidence" value="ECO:0007669"/>
    <property type="project" value="UniProtKB-UniPathway"/>
</dbReference>
<comment type="pathway">
    <text evidence="2 8">Glycan metabolism; pectin degradation; 2-dehydro-3-deoxy-D-gluconate from pectin: step 2/5.</text>
</comment>
<evidence type="ECO:0000313" key="11">
    <source>
        <dbReference type="EMBL" id="PHT30277.1"/>
    </source>
</evidence>
<dbReference type="PANTHER" id="PTHR31683:SF74">
    <property type="entry name" value="PECTATE LYASE"/>
    <property type="match status" value="1"/>
</dbReference>
<dbReference type="EC" id="4.2.2.2" evidence="3 8"/>
<dbReference type="InterPro" id="IPR011050">
    <property type="entry name" value="Pectin_lyase_fold/virulence"/>
</dbReference>
<dbReference type="Proteomes" id="UP000224567">
    <property type="component" value="Unassembled WGS sequence"/>
</dbReference>
<evidence type="ECO:0000256" key="2">
    <source>
        <dbReference type="ARBA" id="ARBA00005220"/>
    </source>
</evidence>
<dbReference type="PRINTS" id="PR00807">
    <property type="entry name" value="AMBALLERGEN"/>
</dbReference>
<sequence>MKKTNYKPSYIMLTVMLTLLITTSSTSSVHGFNVIDKCWRTDPNWRSHRQQLAKCSVGYSGKMTNNIGDDVIKYKVTDTSDDPLNPKPGTLRYAMTHIQGKIWVTFERNMNIRLQKPLLVSSFTTIDGRGVEVHIADGACLMLQRVTNVIIHGIKIHNCKAQTASTVLGPDKKIVNVGPVDGDAIRMLTSYKIWIDHNTLYDCEDGLIDVTRGSTNITISNNWFRTQNKVMLLGHDDGFLRDKNMKVTVAFNYFGPNCNQRMPRIRHGYAHVVNNVYKGWGNYAIGGSMNPSIKSQANYFFAKGGRNEVTWKQESGEVEGNFQSVKDVFANGACFNGSGSGREAVRPNYTPDQAFPVEDGHKVKELTKNAVYEEKYVAARRDIASDMIDYYKIEEEYIQNLGFVAVKQLLMKGPCKKLFLVEGSEALLYHPEEHFNECEYGTDAESETDFIDNRWREGLRPFIGLDETFLRGHCKGQLLVAIGQNCDNCFYPLAWSVVDKETSRTWTWFLQLLEKSLNLKNRESVTFMSDMQKGLVDAVKNFLSLAHHRYYVRHVEANWMQRFRSGEMKKLFWWAAWSTYEEDFKVQLSALGALSKKVVKDLLKFNPMRWCRTYMDTVYKNQMVDNNFTESFNSWIVEPREKSILKMLEEIRVKIMNILKEKEIEFVEDEQGARLKRSKGEDQRYEQFGPSSESESDLDLRPKIVPEDTRLLVRQTLRISATSGSRLIGFRGDLTGVSEPTDLPYSPSKLT</sequence>
<evidence type="ECO:0000256" key="5">
    <source>
        <dbReference type="ARBA" id="ARBA00022729"/>
    </source>
</evidence>
<proteinExistence type="inferred from homology"/>
<reference evidence="11 12" key="1">
    <citation type="journal article" date="2017" name="Genome Biol.">
        <title>New reference genome sequences of hot pepper reveal the massive evolution of plant disease-resistance genes by retroduplication.</title>
        <authorList>
            <person name="Kim S."/>
            <person name="Park J."/>
            <person name="Yeom S.I."/>
            <person name="Kim Y.M."/>
            <person name="Seo E."/>
            <person name="Kim K.T."/>
            <person name="Kim M.S."/>
            <person name="Lee J.M."/>
            <person name="Cheong K."/>
            <person name="Shin H.S."/>
            <person name="Kim S.B."/>
            <person name="Han K."/>
            <person name="Lee J."/>
            <person name="Park M."/>
            <person name="Lee H.A."/>
            <person name="Lee H.Y."/>
            <person name="Lee Y."/>
            <person name="Oh S."/>
            <person name="Lee J.H."/>
            <person name="Choi E."/>
            <person name="Choi E."/>
            <person name="Lee S.E."/>
            <person name="Jeon J."/>
            <person name="Kim H."/>
            <person name="Choi G."/>
            <person name="Song H."/>
            <person name="Lee J."/>
            <person name="Lee S.C."/>
            <person name="Kwon J.K."/>
            <person name="Lee H.Y."/>
            <person name="Koo N."/>
            <person name="Hong Y."/>
            <person name="Kim R.W."/>
            <person name="Kang W.H."/>
            <person name="Huh J.H."/>
            <person name="Kang B.C."/>
            <person name="Yang T.J."/>
            <person name="Lee Y.H."/>
            <person name="Bennetzen J.L."/>
            <person name="Choi D."/>
        </authorList>
    </citation>
    <scope>NUCLEOTIDE SEQUENCE [LARGE SCALE GENOMIC DNA]</scope>
    <source>
        <strain evidence="12">cv. PBC81</strain>
    </source>
</reference>
<gene>
    <name evidence="11" type="ORF">CQW23_30131</name>
</gene>
<dbReference type="AlphaFoldDB" id="A0A2G2VBB9"/>
<feature type="signal peptide" evidence="8">
    <location>
        <begin position="1"/>
        <end position="31"/>
    </location>
</feature>
<feature type="region of interest" description="Disordered" evidence="9">
    <location>
        <begin position="677"/>
        <end position="700"/>
    </location>
</feature>
<accession>A0A2G2VBB9</accession>
<reference evidence="12" key="2">
    <citation type="journal article" date="2017" name="J. Anim. Genet.">
        <title>Multiple reference genome sequences of hot pepper reveal the massive evolution of plant disease resistance genes by retroduplication.</title>
        <authorList>
            <person name="Kim S."/>
            <person name="Park J."/>
            <person name="Yeom S.-I."/>
            <person name="Kim Y.-M."/>
            <person name="Seo E."/>
            <person name="Kim K.-T."/>
            <person name="Kim M.-S."/>
            <person name="Lee J.M."/>
            <person name="Cheong K."/>
            <person name="Shin H.-S."/>
            <person name="Kim S.-B."/>
            <person name="Han K."/>
            <person name="Lee J."/>
            <person name="Park M."/>
            <person name="Lee H.-A."/>
            <person name="Lee H.-Y."/>
            <person name="Lee Y."/>
            <person name="Oh S."/>
            <person name="Lee J.H."/>
            <person name="Choi E."/>
            <person name="Choi E."/>
            <person name="Lee S.E."/>
            <person name="Jeon J."/>
            <person name="Kim H."/>
            <person name="Choi G."/>
            <person name="Song H."/>
            <person name="Lee J."/>
            <person name="Lee S.-C."/>
            <person name="Kwon J.-K."/>
            <person name="Lee H.-Y."/>
            <person name="Koo N."/>
            <person name="Hong Y."/>
            <person name="Kim R.W."/>
            <person name="Kang W.-H."/>
            <person name="Huh J.H."/>
            <person name="Kang B.-C."/>
            <person name="Yang T.-J."/>
            <person name="Lee Y.-H."/>
            <person name="Bennetzen J.L."/>
            <person name="Choi D."/>
        </authorList>
    </citation>
    <scope>NUCLEOTIDE SEQUENCE [LARGE SCALE GENOMIC DNA]</scope>
    <source>
        <strain evidence="12">cv. PBC81</strain>
    </source>
</reference>
<keyword evidence="7 8" id="KW-0456">Lyase</keyword>
<evidence type="ECO:0000256" key="7">
    <source>
        <dbReference type="ARBA" id="ARBA00023239"/>
    </source>
</evidence>
<evidence type="ECO:0000256" key="1">
    <source>
        <dbReference type="ARBA" id="ARBA00000695"/>
    </source>
</evidence>
<comment type="catalytic activity">
    <reaction evidence="1 8">
        <text>Eliminative cleavage of (1-&gt;4)-alpha-D-galacturonan to give oligosaccharides with 4-deoxy-alpha-D-galact-4-enuronosyl groups at their non-reducing ends.</text>
        <dbReference type="EC" id="4.2.2.2"/>
    </reaction>
</comment>
<dbReference type="GO" id="GO:0030570">
    <property type="term" value="F:pectate lyase activity"/>
    <property type="evidence" value="ECO:0007669"/>
    <property type="project" value="UniProtKB-EC"/>
</dbReference>
<dbReference type="OrthoDB" id="1637350at2759"/>
<name>A0A2G2VBB9_CAPBA</name>
<dbReference type="PANTHER" id="PTHR31683">
    <property type="entry name" value="PECTATE LYASE 18-RELATED"/>
    <property type="match status" value="1"/>
</dbReference>
<evidence type="ECO:0000256" key="3">
    <source>
        <dbReference type="ARBA" id="ARBA00012272"/>
    </source>
</evidence>
<dbReference type="SMART" id="SM00656">
    <property type="entry name" value="Amb_all"/>
    <property type="match status" value="1"/>
</dbReference>
<dbReference type="InterPro" id="IPR018289">
    <property type="entry name" value="MULE_transposase_dom"/>
</dbReference>
<comment type="similarity">
    <text evidence="8">Belongs to the polysaccharide lyase 1 family.</text>
</comment>
<feature type="chain" id="PRO_5013423300" description="Pectate lyase" evidence="8">
    <location>
        <begin position="32"/>
        <end position="751"/>
    </location>
</feature>
<dbReference type="Pfam" id="PF00544">
    <property type="entry name" value="Pectate_lyase_4"/>
    <property type="match status" value="1"/>
</dbReference>
<evidence type="ECO:0000259" key="10">
    <source>
        <dbReference type="SMART" id="SM00656"/>
    </source>
</evidence>
<dbReference type="InterPro" id="IPR018082">
    <property type="entry name" value="AmbAllergen"/>
</dbReference>
<dbReference type="EMBL" id="MLFT02000044">
    <property type="protein sequence ID" value="PHT30277.1"/>
    <property type="molecule type" value="Genomic_DNA"/>
</dbReference>
<keyword evidence="4 8" id="KW-0479">Metal-binding</keyword>
<dbReference type="InterPro" id="IPR045032">
    <property type="entry name" value="PEL"/>
</dbReference>
<evidence type="ECO:0000256" key="8">
    <source>
        <dbReference type="RuleBase" id="RU361123"/>
    </source>
</evidence>
<dbReference type="UniPathway" id="UPA00545">
    <property type="reaction ID" value="UER00824"/>
</dbReference>
<dbReference type="SUPFAM" id="SSF51126">
    <property type="entry name" value="Pectin lyase-like"/>
    <property type="match status" value="1"/>
</dbReference>
<comment type="caution">
    <text evidence="11">The sequence shown here is derived from an EMBL/GenBank/DDBJ whole genome shotgun (WGS) entry which is preliminary data.</text>
</comment>
<organism evidence="11 12">
    <name type="scientific">Capsicum baccatum</name>
    <name type="common">Peruvian pepper</name>
    <dbReference type="NCBI Taxonomy" id="33114"/>
    <lineage>
        <taxon>Eukaryota</taxon>
        <taxon>Viridiplantae</taxon>
        <taxon>Streptophyta</taxon>
        <taxon>Embryophyta</taxon>
        <taxon>Tracheophyta</taxon>
        <taxon>Spermatophyta</taxon>
        <taxon>Magnoliopsida</taxon>
        <taxon>eudicotyledons</taxon>
        <taxon>Gunneridae</taxon>
        <taxon>Pentapetalae</taxon>
        <taxon>asterids</taxon>
        <taxon>lamiids</taxon>
        <taxon>Solanales</taxon>
        <taxon>Solanaceae</taxon>
        <taxon>Solanoideae</taxon>
        <taxon>Capsiceae</taxon>
        <taxon>Capsicum</taxon>
    </lineage>
</organism>
<dbReference type="GO" id="GO:0046872">
    <property type="term" value="F:metal ion binding"/>
    <property type="evidence" value="ECO:0007669"/>
    <property type="project" value="UniProtKB-KW"/>
</dbReference>
<comment type="cofactor">
    <cofactor evidence="8">
        <name>Ca(2+)</name>
        <dbReference type="ChEBI" id="CHEBI:29108"/>
    </cofactor>
    <text evidence="8">Binds 1 Ca(2+) ion. Required for its activity.</text>
</comment>
<keyword evidence="12" id="KW-1185">Reference proteome</keyword>
<dbReference type="STRING" id="33114.A0A2G2VBB9"/>
<keyword evidence="6 8" id="KW-0106">Calcium</keyword>
<dbReference type="InterPro" id="IPR012334">
    <property type="entry name" value="Pectin_lyas_fold"/>
</dbReference>
<dbReference type="InterPro" id="IPR002022">
    <property type="entry name" value="Pec_lyase"/>
</dbReference>
<feature type="domain" description="Pectate lyase" evidence="10">
    <location>
        <begin position="109"/>
        <end position="306"/>
    </location>
</feature>
<evidence type="ECO:0000256" key="4">
    <source>
        <dbReference type="ARBA" id="ARBA00022723"/>
    </source>
</evidence>
<evidence type="ECO:0000256" key="9">
    <source>
        <dbReference type="SAM" id="MobiDB-lite"/>
    </source>
</evidence>